<dbReference type="InterPro" id="IPR003593">
    <property type="entry name" value="AAA+_ATPase"/>
</dbReference>
<evidence type="ECO:0000313" key="4">
    <source>
        <dbReference type="EMBL" id="KAJ0409087.1"/>
    </source>
</evidence>
<dbReference type="PANTHER" id="PTHR24223:SF451">
    <property type="entry name" value="AFR432WP"/>
    <property type="match status" value="1"/>
</dbReference>
<dbReference type="GO" id="GO:0016887">
    <property type="term" value="F:ATP hydrolysis activity"/>
    <property type="evidence" value="ECO:0007669"/>
    <property type="project" value="InterPro"/>
</dbReference>
<keyword evidence="2" id="KW-0067">ATP-binding</keyword>
<dbReference type="Gene3D" id="3.40.50.300">
    <property type="entry name" value="P-loop containing nucleotide triphosphate hydrolases"/>
    <property type="match status" value="1"/>
</dbReference>
<dbReference type="Pfam" id="PF00005">
    <property type="entry name" value="ABC_tran"/>
    <property type="match status" value="1"/>
</dbReference>
<evidence type="ECO:0000256" key="1">
    <source>
        <dbReference type="ARBA" id="ARBA00022741"/>
    </source>
</evidence>
<dbReference type="GO" id="GO:0042626">
    <property type="term" value="F:ATPase-coupled transmembrane transporter activity"/>
    <property type="evidence" value="ECO:0007669"/>
    <property type="project" value="TreeGrafter"/>
</dbReference>
<dbReference type="InterPro" id="IPR027417">
    <property type="entry name" value="P-loop_NTPase"/>
</dbReference>
<accession>A0AAD5LSL7</accession>
<dbReference type="Proteomes" id="UP001209570">
    <property type="component" value="Unassembled WGS sequence"/>
</dbReference>
<dbReference type="GO" id="GO:0005524">
    <property type="term" value="F:ATP binding"/>
    <property type="evidence" value="ECO:0007669"/>
    <property type="project" value="UniProtKB-KW"/>
</dbReference>
<dbReference type="PANTHER" id="PTHR24223">
    <property type="entry name" value="ATP-BINDING CASSETTE SUB-FAMILY C"/>
    <property type="match status" value="1"/>
</dbReference>
<dbReference type="InterPro" id="IPR050173">
    <property type="entry name" value="ABC_transporter_C-like"/>
</dbReference>
<protein>
    <recommendedName>
        <fullName evidence="3">ABC transporter domain-containing protein</fullName>
    </recommendedName>
</protein>
<gene>
    <name evidence="4" type="ORF">P43SY_002221</name>
</gene>
<reference evidence="4" key="1">
    <citation type="submission" date="2021-12" db="EMBL/GenBank/DDBJ databases">
        <title>Prjna785345.</title>
        <authorList>
            <person name="Rujirawat T."/>
            <person name="Krajaejun T."/>
        </authorList>
    </citation>
    <scope>NUCLEOTIDE SEQUENCE</scope>
    <source>
        <strain evidence="4">Pi057C3</strain>
    </source>
</reference>
<keyword evidence="5" id="KW-1185">Reference proteome</keyword>
<comment type="caution">
    <text evidence="4">The sequence shown here is derived from an EMBL/GenBank/DDBJ whole genome shotgun (WGS) entry which is preliminary data.</text>
</comment>
<name>A0AAD5LSL7_PYTIN</name>
<organism evidence="4 5">
    <name type="scientific">Pythium insidiosum</name>
    <name type="common">Pythiosis disease agent</name>
    <dbReference type="NCBI Taxonomy" id="114742"/>
    <lineage>
        <taxon>Eukaryota</taxon>
        <taxon>Sar</taxon>
        <taxon>Stramenopiles</taxon>
        <taxon>Oomycota</taxon>
        <taxon>Peronosporomycetes</taxon>
        <taxon>Pythiales</taxon>
        <taxon>Pythiaceae</taxon>
        <taxon>Pythium</taxon>
    </lineage>
</organism>
<dbReference type="PROSITE" id="PS50893">
    <property type="entry name" value="ABC_TRANSPORTER_2"/>
    <property type="match status" value="1"/>
</dbReference>
<evidence type="ECO:0000313" key="5">
    <source>
        <dbReference type="Proteomes" id="UP001209570"/>
    </source>
</evidence>
<dbReference type="EMBL" id="JAKCXM010000006">
    <property type="protein sequence ID" value="KAJ0409087.1"/>
    <property type="molecule type" value="Genomic_DNA"/>
</dbReference>
<dbReference type="AlphaFoldDB" id="A0AAD5LSL7"/>
<evidence type="ECO:0000256" key="2">
    <source>
        <dbReference type="ARBA" id="ARBA00022840"/>
    </source>
</evidence>
<feature type="domain" description="ABC transporter" evidence="3">
    <location>
        <begin position="86"/>
        <end position="323"/>
    </location>
</feature>
<dbReference type="InterPro" id="IPR003439">
    <property type="entry name" value="ABC_transporter-like_ATP-bd"/>
</dbReference>
<dbReference type="GO" id="GO:0016020">
    <property type="term" value="C:membrane"/>
    <property type="evidence" value="ECO:0007669"/>
    <property type="project" value="TreeGrafter"/>
</dbReference>
<dbReference type="SMART" id="SM00382">
    <property type="entry name" value="AAA"/>
    <property type="match status" value="1"/>
</dbReference>
<dbReference type="SUPFAM" id="SSF52540">
    <property type="entry name" value="P-loop containing nucleoside triphosphate hydrolases"/>
    <property type="match status" value="1"/>
</dbReference>
<evidence type="ECO:0000259" key="3">
    <source>
        <dbReference type="PROSITE" id="PS50893"/>
    </source>
</evidence>
<proteinExistence type="predicted"/>
<keyword evidence="1" id="KW-0547">Nucleotide-binding</keyword>
<sequence>MKRLEKKPLVASPSDPRAYGGVYAAPCPAVDVATGNESSVKAVIDFSAARGLWKTVSFAWVDDLLQDGNMRSIQDMESTCRTNIDIDDEELDAAVREAFDGADLPPGRRERGRFRRILSTLHVAIVGPRGAGKSALGHAVTRLSELSSGSVSIDGVDISKIGLHQLRANVSLIECDPLLITGSVRDNLDPRGEWADDELWRAIDIVGMRDVVFALDEPVVENGCNYTANERVLLSIARALLKKSKLVVLDDAVKHLEPTALPRLQRILQDQWKTISVWIITDHADIVQSLDRVVVLDKGQVVETGTPKELLSKSKTPLRRLVDEWKTLRLRK</sequence>